<keyword evidence="3" id="KW-1185">Reference proteome</keyword>
<name>A0ABP0UF92_9BRYO</name>
<feature type="transmembrane region" description="Helical" evidence="1">
    <location>
        <begin position="50"/>
        <end position="71"/>
    </location>
</feature>
<evidence type="ECO:0000313" key="2">
    <source>
        <dbReference type="EMBL" id="CAK9220075.1"/>
    </source>
</evidence>
<protein>
    <submittedName>
        <fullName evidence="2">Uncharacterized protein</fullName>
    </submittedName>
</protein>
<gene>
    <name evidence="2" type="ORF">CSSPTR1EN2_LOCUS15144</name>
</gene>
<sequence length="76" mass="8966">MARYATYFFNGQYQIFCWNVSVALYKLWVTYNRLEVNLSFFLKRHNYKGSISFAVGFCLVLWGWAVVGMLVQEYGS</sequence>
<dbReference type="InterPro" id="IPR045176">
    <property type="entry name" value="Got1"/>
</dbReference>
<keyword evidence="1" id="KW-1133">Transmembrane helix</keyword>
<dbReference type="PANTHER" id="PTHR21493:SF9">
    <property type="entry name" value="GOLGI TRANSPORT PROTEIN 1-RELATED"/>
    <property type="match status" value="1"/>
</dbReference>
<feature type="transmembrane region" description="Helical" evidence="1">
    <location>
        <begin position="12"/>
        <end position="29"/>
    </location>
</feature>
<keyword evidence="1" id="KW-0812">Transmembrane</keyword>
<accession>A0ABP0UF92</accession>
<keyword evidence="1" id="KW-0472">Membrane</keyword>
<reference evidence="2" key="1">
    <citation type="submission" date="2024-02" db="EMBL/GenBank/DDBJ databases">
        <authorList>
            <consortium name="ELIXIR-Norway"/>
            <consortium name="Elixir Norway"/>
        </authorList>
    </citation>
    <scope>NUCLEOTIDE SEQUENCE</scope>
</reference>
<dbReference type="EMBL" id="OZ019895">
    <property type="protein sequence ID" value="CAK9220075.1"/>
    <property type="molecule type" value="Genomic_DNA"/>
</dbReference>
<dbReference type="Proteomes" id="UP001497512">
    <property type="component" value="Chromosome 3"/>
</dbReference>
<evidence type="ECO:0000313" key="3">
    <source>
        <dbReference type="Proteomes" id="UP001497512"/>
    </source>
</evidence>
<evidence type="ECO:0000256" key="1">
    <source>
        <dbReference type="SAM" id="Phobius"/>
    </source>
</evidence>
<organism evidence="2 3">
    <name type="scientific">Sphagnum troendelagicum</name>
    <dbReference type="NCBI Taxonomy" id="128251"/>
    <lineage>
        <taxon>Eukaryota</taxon>
        <taxon>Viridiplantae</taxon>
        <taxon>Streptophyta</taxon>
        <taxon>Embryophyta</taxon>
        <taxon>Bryophyta</taxon>
        <taxon>Sphagnophytina</taxon>
        <taxon>Sphagnopsida</taxon>
        <taxon>Sphagnales</taxon>
        <taxon>Sphagnaceae</taxon>
        <taxon>Sphagnum</taxon>
    </lineage>
</organism>
<dbReference type="PANTHER" id="PTHR21493">
    <property type="entry name" value="CGI-141-RELATED/LIPASE CONTAINING PROTEIN"/>
    <property type="match status" value="1"/>
</dbReference>
<proteinExistence type="predicted"/>